<protein>
    <recommendedName>
        <fullName evidence="3">Transposase</fullName>
    </recommendedName>
</protein>
<proteinExistence type="predicted"/>
<reference evidence="2" key="1">
    <citation type="journal article" date="2019" name="Int. J. Syst. Evol. Microbiol.">
        <title>The Global Catalogue of Microorganisms (GCM) 10K type strain sequencing project: providing services to taxonomists for standard genome sequencing and annotation.</title>
        <authorList>
            <consortium name="The Broad Institute Genomics Platform"/>
            <consortium name="The Broad Institute Genome Sequencing Center for Infectious Disease"/>
            <person name="Wu L."/>
            <person name="Ma J."/>
        </authorList>
    </citation>
    <scope>NUCLEOTIDE SEQUENCE [LARGE SCALE GENOMIC DNA]</scope>
    <source>
        <strain evidence="2">JCM 30346</strain>
    </source>
</reference>
<evidence type="ECO:0000313" key="2">
    <source>
        <dbReference type="Proteomes" id="UP001596137"/>
    </source>
</evidence>
<evidence type="ECO:0008006" key="3">
    <source>
        <dbReference type="Google" id="ProtNLM"/>
    </source>
</evidence>
<accession>A0ABW1NFM7</accession>
<comment type="caution">
    <text evidence="1">The sequence shown here is derived from an EMBL/GenBank/DDBJ whole genome shotgun (WGS) entry which is preliminary data.</text>
</comment>
<organism evidence="1 2">
    <name type="scientific">Sphaerisporangium aureirubrum</name>
    <dbReference type="NCBI Taxonomy" id="1544736"/>
    <lineage>
        <taxon>Bacteria</taxon>
        <taxon>Bacillati</taxon>
        <taxon>Actinomycetota</taxon>
        <taxon>Actinomycetes</taxon>
        <taxon>Streptosporangiales</taxon>
        <taxon>Streptosporangiaceae</taxon>
        <taxon>Sphaerisporangium</taxon>
    </lineage>
</organism>
<sequence length="49" mass="5310">MATKTHAYISEIRAQGREEGREEGVVVGAAKSILLVLEGRGLAVTEEQR</sequence>
<dbReference type="EMBL" id="JBHSRF010000010">
    <property type="protein sequence ID" value="MFC6081494.1"/>
    <property type="molecule type" value="Genomic_DNA"/>
</dbReference>
<evidence type="ECO:0000313" key="1">
    <source>
        <dbReference type="EMBL" id="MFC6081494.1"/>
    </source>
</evidence>
<name>A0ABW1NFM7_9ACTN</name>
<keyword evidence="2" id="KW-1185">Reference proteome</keyword>
<gene>
    <name evidence="1" type="ORF">ACFP1K_10010</name>
</gene>
<dbReference type="RefSeq" id="WP_380749493.1">
    <property type="nucleotide sequence ID" value="NZ_JBHSRF010000010.1"/>
</dbReference>
<dbReference type="Proteomes" id="UP001596137">
    <property type="component" value="Unassembled WGS sequence"/>
</dbReference>